<protein>
    <submittedName>
        <fullName evidence="8">Str. FM013</fullName>
    </submittedName>
</protein>
<feature type="transmembrane region" description="Helical" evidence="6">
    <location>
        <begin position="47"/>
        <end position="67"/>
    </location>
</feature>
<evidence type="ECO:0000259" key="7">
    <source>
        <dbReference type="Pfam" id="PF20684"/>
    </source>
</evidence>
<dbReference type="InterPro" id="IPR049326">
    <property type="entry name" value="Rhodopsin_dom_fungi"/>
</dbReference>
<dbReference type="GO" id="GO:0016020">
    <property type="term" value="C:membrane"/>
    <property type="evidence" value="ECO:0007669"/>
    <property type="project" value="UniProtKB-SubCell"/>
</dbReference>
<reference evidence="8 9" key="1">
    <citation type="journal article" date="2014" name="Nat. Commun.">
        <title>Multiple recent horizontal transfers of a large genomic region in cheese making fungi.</title>
        <authorList>
            <person name="Cheeseman K."/>
            <person name="Ropars J."/>
            <person name="Renault P."/>
            <person name="Dupont J."/>
            <person name="Gouzy J."/>
            <person name="Branca A."/>
            <person name="Abraham A.L."/>
            <person name="Ceppi M."/>
            <person name="Conseiller E."/>
            <person name="Debuchy R."/>
            <person name="Malagnac F."/>
            <person name="Goarin A."/>
            <person name="Silar P."/>
            <person name="Lacoste S."/>
            <person name="Sallet E."/>
            <person name="Bensimon A."/>
            <person name="Giraud T."/>
            <person name="Brygoo Y."/>
        </authorList>
    </citation>
    <scope>NUCLEOTIDE SEQUENCE [LARGE SCALE GENOMIC DNA]</scope>
    <source>
        <strain evidence="9">FM 013</strain>
    </source>
</reference>
<keyword evidence="2 6" id="KW-0812">Transmembrane</keyword>
<keyword evidence="9" id="KW-1185">Reference proteome</keyword>
<feature type="transmembrane region" description="Helical" evidence="6">
    <location>
        <begin position="98"/>
        <end position="120"/>
    </location>
</feature>
<feature type="transmembrane region" description="Helical" evidence="6">
    <location>
        <begin position="132"/>
        <end position="154"/>
    </location>
</feature>
<evidence type="ECO:0000256" key="1">
    <source>
        <dbReference type="ARBA" id="ARBA00004141"/>
    </source>
</evidence>
<keyword evidence="4 6" id="KW-0472">Membrane</keyword>
<keyword evidence="3 6" id="KW-1133">Transmembrane helix</keyword>
<evidence type="ECO:0000256" key="4">
    <source>
        <dbReference type="ARBA" id="ARBA00023136"/>
    </source>
</evidence>
<feature type="transmembrane region" description="Helical" evidence="6">
    <location>
        <begin position="234"/>
        <end position="256"/>
    </location>
</feature>
<dbReference type="EMBL" id="HG793136">
    <property type="protein sequence ID" value="CRL19779.1"/>
    <property type="molecule type" value="Genomic_DNA"/>
</dbReference>
<evidence type="ECO:0000256" key="2">
    <source>
        <dbReference type="ARBA" id="ARBA00022692"/>
    </source>
</evidence>
<name>A0A0G4P0H4_PENC3</name>
<evidence type="ECO:0000256" key="5">
    <source>
        <dbReference type="ARBA" id="ARBA00038359"/>
    </source>
</evidence>
<dbReference type="Proteomes" id="UP000053732">
    <property type="component" value="Unassembled WGS sequence"/>
</dbReference>
<sequence>MGEATTGTFGPSTIKGTGIALIVLTSLVVATRFFGSIRSFKDLKAEDYLLIVAYIFFLELSILYIYISPVIFRLAAVGAGTIPPYATVSEDGLRLQTVFFVTTSSLWLCLWMIKFSLLAMYKRLLVGKKYLIAWWVIMGLCVLFIIGCILSSWFSCCSFHAWFTAGQCDTPRDHRAAVISLYYAYGVDIVTDIASTHYPPWSSKITHLIYRKVMILPIRLIWNLQMKTRKKLSIGGLFCFGWICIIVSTIRVVQLGETENGVPAPSWLALWGTIEASIAVIIGCCPGLYPVLKTAISPSKSSHPYDTYNLRGRGVSGIPSHRSGAFVGPDVPLNGLRGKEEIYQSASAYRSTSPSSSQEKLTHPSDKRNIMVNYGVAVTVEDRPSDYGQAARFVASDTSLLDFAVR</sequence>
<feature type="transmembrane region" description="Helical" evidence="6">
    <location>
        <begin position="268"/>
        <end position="292"/>
    </location>
</feature>
<feature type="domain" description="Rhodopsin" evidence="7">
    <location>
        <begin position="32"/>
        <end position="194"/>
    </location>
</feature>
<dbReference type="PANTHER" id="PTHR33048:SF146">
    <property type="entry name" value="INTEGRAL MEMBRANE PROTEIN"/>
    <property type="match status" value="1"/>
</dbReference>
<organism evidence="8 9">
    <name type="scientific">Penicillium camemberti (strain FM 013)</name>
    <dbReference type="NCBI Taxonomy" id="1429867"/>
    <lineage>
        <taxon>Eukaryota</taxon>
        <taxon>Fungi</taxon>
        <taxon>Dikarya</taxon>
        <taxon>Ascomycota</taxon>
        <taxon>Pezizomycotina</taxon>
        <taxon>Eurotiomycetes</taxon>
        <taxon>Eurotiomycetidae</taxon>
        <taxon>Eurotiales</taxon>
        <taxon>Aspergillaceae</taxon>
        <taxon>Penicillium</taxon>
    </lineage>
</organism>
<dbReference type="PANTHER" id="PTHR33048">
    <property type="entry name" value="PTH11-LIKE INTEGRAL MEMBRANE PROTEIN (AFU_ORTHOLOGUE AFUA_5G11245)"/>
    <property type="match status" value="1"/>
</dbReference>
<evidence type="ECO:0000256" key="6">
    <source>
        <dbReference type="SAM" id="Phobius"/>
    </source>
</evidence>
<evidence type="ECO:0000256" key="3">
    <source>
        <dbReference type="ARBA" id="ARBA00022989"/>
    </source>
</evidence>
<gene>
    <name evidence="8" type="ORF">PCAMFM013_S003g000570</name>
</gene>
<evidence type="ECO:0000313" key="9">
    <source>
        <dbReference type="Proteomes" id="UP000053732"/>
    </source>
</evidence>
<feature type="transmembrane region" description="Helical" evidence="6">
    <location>
        <begin position="16"/>
        <end position="35"/>
    </location>
</feature>
<dbReference type="STRING" id="1429867.A0A0G4P0H4"/>
<dbReference type="AlphaFoldDB" id="A0A0G4P0H4"/>
<comment type="similarity">
    <text evidence="5">Belongs to the SAT4 family.</text>
</comment>
<evidence type="ECO:0000313" key="8">
    <source>
        <dbReference type="EMBL" id="CRL19779.1"/>
    </source>
</evidence>
<dbReference type="Pfam" id="PF20684">
    <property type="entry name" value="Fung_rhodopsin"/>
    <property type="match status" value="2"/>
</dbReference>
<accession>A0A0G4P0H4</accession>
<dbReference type="InterPro" id="IPR052337">
    <property type="entry name" value="SAT4-like"/>
</dbReference>
<feature type="domain" description="Rhodopsin" evidence="7">
    <location>
        <begin position="213"/>
        <end position="293"/>
    </location>
</feature>
<comment type="subcellular location">
    <subcellularLocation>
        <location evidence="1">Membrane</location>
        <topology evidence="1">Multi-pass membrane protein</topology>
    </subcellularLocation>
</comment>
<proteinExistence type="inferred from homology"/>